<dbReference type="SUPFAM" id="SSF56235">
    <property type="entry name" value="N-terminal nucleophile aminohydrolases (Ntn hydrolases)"/>
    <property type="match status" value="1"/>
</dbReference>
<comment type="similarity">
    <text evidence="1">Belongs to the peptidase S45 family.</text>
</comment>
<accession>A0A317ED42</accession>
<comment type="cofactor">
    <cofactor evidence="5">
        <name>Ca(2+)</name>
        <dbReference type="ChEBI" id="CHEBI:29108"/>
    </cofactor>
    <text evidence="5">Binds 1 Ca(2+) ion per dimer.</text>
</comment>
<feature type="binding site" evidence="5">
    <location>
        <position position="334"/>
    </location>
    <ligand>
        <name>Ca(2+)</name>
        <dbReference type="ChEBI" id="CHEBI:29108"/>
    </ligand>
</feature>
<keyword evidence="6" id="KW-1133">Transmembrane helix</keyword>
<dbReference type="Gene3D" id="2.30.120.10">
    <property type="match status" value="1"/>
</dbReference>
<reference evidence="8" key="1">
    <citation type="submission" date="2018-05" db="EMBL/GenBank/DDBJ databases">
        <title>Zavarzinia sp. HR-AS.</title>
        <authorList>
            <person name="Lee Y."/>
            <person name="Jeon C.O."/>
        </authorList>
    </citation>
    <scope>NUCLEOTIDE SEQUENCE [LARGE SCALE GENOMIC DNA]</scope>
    <source>
        <strain evidence="8">DSM 1231</strain>
    </source>
</reference>
<dbReference type="GO" id="GO:0046872">
    <property type="term" value="F:metal ion binding"/>
    <property type="evidence" value="ECO:0007669"/>
    <property type="project" value="UniProtKB-KW"/>
</dbReference>
<dbReference type="EMBL" id="QGLF01000001">
    <property type="protein sequence ID" value="PWR23273.1"/>
    <property type="molecule type" value="Genomic_DNA"/>
</dbReference>
<dbReference type="InterPro" id="IPR002692">
    <property type="entry name" value="S45"/>
</dbReference>
<dbReference type="InterPro" id="IPR029055">
    <property type="entry name" value="Ntn_hydrolases_N"/>
</dbReference>
<dbReference type="PANTHER" id="PTHR34218">
    <property type="entry name" value="PEPTIDASE S45 PENICILLIN AMIDASE"/>
    <property type="match status" value="1"/>
</dbReference>
<organism evidence="7 8">
    <name type="scientific">Zavarzinia compransoris</name>
    <dbReference type="NCBI Taxonomy" id="1264899"/>
    <lineage>
        <taxon>Bacteria</taxon>
        <taxon>Pseudomonadati</taxon>
        <taxon>Pseudomonadota</taxon>
        <taxon>Alphaproteobacteria</taxon>
        <taxon>Rhodospirillales</taxon>
        <taxon>Zavarziniaceae</taxon>
        <taxon>Zavarzinia</taxon>
    </lineage>
</organism>
<keyword evidence="3" id="KW-0865">Zymogen</keyword>
<dbReference type="InterPro" id="IPR023343">
    <property type="entry name" value="Penicillin_amidase_dom1"/>
</dbReference>
<feature type="binding site" evidence="5">
    <location>
        <position position="331"/>
    </location>
    <ligand>
        <name>Ca(2+)</name>
        <dbReference type="ChEBI" id="CHEBI:29108"/>
    </ligand>
</feature>
<evidence type="ECO:0000313" key="7">
    <source>
        <dbReference type="EMBL" id="PWR23273.1"/>
    </source>
</evidence>
<evidence type="ECO:0000313" key="8">
    <source>
        <dbReference type="Proteomes" id="UP000246077"/>
    </source>
</evidence>
<feature type="active site" description="Nucleophile" evidence="4">
    <location>
        <position position="259"/>
    </location>
</feature>
<feature type="transmembrane region" description="Helical" evidence="6">
    <location>
        <begin position="12"/>
        <end position="35"/>
    </location>
</feature>
<dbReference type="PANTHER" id="PTHR34218:SF4">
    <property type="entry name" value="ACYL-HOMOSERINE LACTONE ACYLASE QUIP"/>
    <property type="match status" value="1"/>
</dbReference>
<evidence type="ECO:0000256" key="1">
    <source>
        <dbReference type="ARBA" id="ARBA00006586"/>
    </source>
</evidence>
<dbReference type="AlphaFoldDB" id="A0A317ED42"/>
<dbReference type="GO" id="GO:0017000">
    <property type="term" value="P:antibiotic biosynthetic process"/>
    <property type="evidence" value="ECO:0007669"/>
    <property type="project" value="InterPro"/>
</dbReference>
<dbReference type="RefSeq" id="WP_109919307.1">
    <property type="nucleotide sequence ID" value="NZ_QGLF01000001.1"/>
</dbReference>
<dbReference type="Pfam" id="PF01804">
    <property type="entry name" value="Penicil_amidase"/>
    <property type="match status" value="1"/>
</dbReference>
<name>A0A317ED42_9PROT</name>
<keyword evidence="2" id="KW-0378">Hydrolase</keyword>
<dbReference type="Gene3D" id="3.60.20.10">
    <property type="entry name" value="Glutamine Phosphoribosylpyrophosphate, subunit 1, domain 1"/>
    <property type="match status" value="1"/>
</dbReference>
<proteinExistence type="inferred from homology"/>
<keyword evidence="5" id="KW-0106">Calcium</keyword>
<evidence type="ECO:0000256" key="2">
    <source>
        <dbReference type="ARBA" id="ARBA00022801"/>
    </source>
</evidence>
<feature type="binding site" evidence="5">
    <location>
        <position position="195"/>
    </location>
    <ligand>
        <name>Ca(2+)</name>
        <dbReference type="ChEBI" id="CHEBI:29108"/>
    </ligand>
</feature>
<gene>
    <name evidence="7" type="ORF">DKG75_01500</name>
</gene>
<keyword evidence="5" id="KW-0479">Metal-binding</keyword>
<dbReference type="InterPro" id="IPR043147">
    <property type="entry name" value="Penicillin_amidase_A-knob"/>
</dbReference>
<evidence type="ECO:0000256" key="3">
    <source>
        <dbReference type="ARBA" id="ARBA00023145"/>
    </source>
</evidence>
<dbReference type="PIRSF" id="PIRSF001227">
    <property type="entry name" value="Pen_acylase"/>
    <property type="match status" value="1"/>
</dbReference>
<protein>
    <submittedName>
        <fullName evidence="7">Penicillin acylase family protein</fullName>
    </submittedName>
</protein>
<dbReference type="Gene3D" id="1.10.439.10">
    <property type="entry name" value="Penicillin Amidohydrolase, domain 1"/>
    <property type="match status" value="1"/>
</dbReference>
<dbReference type="InterPro" id="IPR014395">
    <property type="entry name" value="Pen/GL7ACA/AHL_acylase"/>
</dbReference>
<dbReference type="CDD" id="cd03747">
    <property type="entry name" value="Ntn_PGA_like"/>
    <property type="match status" value="1"/>
</dbReference>
<sequence length="805" mass="85010">MKPSLGRALKWSALGLGTLIVTLAVVLAGVALWLVRSVPASEGESVAAGLGAPVRIMRDSHGIPHVVSADGRDAFVALGRLHAEDRLFQMELFRRFGRGELAAVAGSAAVPADTYARTLGIARMAEADYAAASPALKAVLEAYAEGVNSWIAGRDRPLPPEFTLLMTEPAPWRPSDSLVLGKLLGMMLTGNWQGEALRSRLAARLDGETLEFLTPPTGGGPAIDGAGTLAPFAALPALRRALDFAFEVPGADQIGAGASNAWAVAGERTATGKPILANDPHLGLMAPGLWYLVHLAAPDLAVVGATIPGIPMPLLGHNGHVAWGLTTTNGDAADLFIETVDPADPTRYLTPDGPRPFELREERIEVRFGEPVTVTIRSTRHGPVVSDLAAGSLPRAEGTVVALAHAALQPGDKTPEALLGFVAAKDADDFLAAARQFHSPQQNLTYADTKGTIGMVSAGRLPVRKSGDGRMPADGASGAGDWTGFVPFEALPQVRRPGSGVVLNANNAVTGPDYPVLVGKDYDVPYRAERLAALLAAKPAGYTLDDAAAGQADTLSPFSVEFIAPLIALHGPAEGRPGEALAILAAWDRRMSADSPAPLIAMAWARDLNRRLFAGRLGEDYGGWAGLRPVQLRAVLNGQGQWCDDPATPAAEDCRTQARAALDGALAQLAAQQGETPADWRWGKAHVADMRHPILRFLPVLSGWTAIRPPVGGGEDTLLRGAMRFGARDNPFANVHAAGFRAVYDLADLSRSRFIISTGQSGNPYSPHWDDLSGIWAADGYVEIPTAPEKWQGPGYREYRLLPSR</sequence>
<dbReference type="OrthoDB" id="9760084at2"/>
<dbReference type="Gene3D" id="1.10.1400.10">
    <property type="match status" value="1"/>
</dbReference>
<evidence type="ECO:0000256" key="5">
    <source>
        <dbReference type="PIRSR" id="PIRSR001227-2"/>
    </source>
</evidence>
<comment type="caution">
    <text evidence="7">The sequence shown here is derived from an EMBL/GenBank/DDBJ whole genome shotgun (WGS) entry which is preliminary data.</text>
</comment>
<dbReference type="InterPro" id="IPR043146">
    <property type="entry name" value="Penicillin_amidase_N_B-knob"/>
</dbReference>
<dbReference type="GO" id="GO:0016811">
    <property type="term" value="F:hydrolase activity, acting on carbon-nitrogen (but not peptide) bonds, in linear amides"/>
    <property type="evidence" value="ECO:0007669"/>
    <property type="project" value="InterPro"/>
</dbReference>
<keyword evidence="8" id="KW-1185">Reference proteome</keyword>
<evidence type="ECO:0000256" key="4">
    <source>
        <dbReference type="PIRSR" id="PIRSR001227-1"/>
    </source>
</evidence>
<evidence type="ECO:0000256" key="6">
    <source>
        <dbReference type="SAM" id="Phobius"/>
    </source>
</evidence>
<keyword evidence="6" id="KW-0812">Transmembrane</keyword>
<keyword evidence="6" id="KW-0472">Membrane</keyword>
<dbReference type="Proteomes" id="UP000246077">
    <property type="component" value="Unassembled WGS sequence"/>
</dbReference>